<protein>
    <submittedName>
        <fullName evidence="1">Uncharacterized protein</fullName>
    </submittedName>
</protein>
<proteinExistence type="predicted"/>
<dbReference type="EMBL" id="JACJID010000001">
    <property type="protein sequence ID" value="MBA8924010.1"/>
    <property type="molecule type" value="Genomic_DNA"/>
</dbReference>
<reference evidence="1 2" key="1">
    <citation type="submission" date="2020-08" db="EMBL/GenBank/DDBJ databases">
        <title>Genomic Encyclopedia of Archaeal and Bacterial Type Strains, Phase II (KMG-II): from individual species to whole genera.</title>
        <authorList>
            <person name="Goeker M."/>
        </authorList>
    </citation>
    <scope>NUCLEOTIDE SEQUENCE [LARGE SCALE GENOMIC DNA]</scope>
    <source>
        <strain evidence="1 2">DSM 43850</strain>
    </source>
</reference>
<keyword evidence="2" id="KW-1185">Reference proteome</keyword>
<dbReference type="RefSeq" id="WP_182836521.1">
    <property type="nucleotide sequence ID" value="NZ_BAAABQ010000065.1"/>
</dbReference>
<name>A0ABR6BAV8_9PSEU</name>
<comment type="caution">
    <text evidence="1">The sequence shown here is derived from an EMBL/GenBank/DDBJ whole genome shotgun (WGS) entry which is preliminary data.</text>
</comment>
<organism evidence="1 2">
    <name type="scientific">Kutzneria viridogrisea</name>
    <dbReference type="NCBI Taxonomy" id="47990"/>
    <lineage>
        <taxon>Bacteria</taxon>
        <taxon>Bacillati</taxon>
        <taxon>Actinomycetota</taxon>
        <taxon>Actinomycetes</taxon>
        <taxon>Pseudonocardiales</taxon>
        <taxon>Pseudonocardiaceae</taxon>
        <taxon>Kutzneria</taxon>
    </lineage>
</organism>
<evidence type="ECO:0000313" key="1">
    <source>
        <dbReference type="EMBL" id="MBA8924010.1"/>
    </source>
</evidence>
<gene>
    <name evidence="1" type="ORF">BC739_001207</name>
</gene>
<evidence type="ECO:0000313" key="2">
    <source>
        <dbReference type="Proteomes" id="UP000517916"/>
    </source>
</evidence>
<sequence length="56" mass="5822">MKKPVGGDATFEQGASIKVEEGHLHVMGESDGYGGDVVAIYAPSQWKSASVGADEK</sequence>
<dbReference type="Proteomes" id="UP000517916">
    <property type="component" value="Unassembled WGS sequence"/>
</dbReference>
<accession>A0ABR6BAV8</accession>